<dbReference type="GeneID" id="54407562"/>
<dbReference type="InterPro" id="IPR000182">
    <property type="entry name" value="GNAT_dom"/>
</dbReference>
<dbReference type="Pfam" id="PF13302">
    <property type="entry name" value="Acetyltransf_3"/>
    <property type="match status" value="1"/>
</dbReference>
<evidence type="ECO:0000259" key="1">
    <source>
        <dbReference type="PROSITE" id="PS51186"/>
    </source>
</evidence>
<dbReference type="Proteomes" id="UP000799771">
    <property type="component" value="Unassembled WGS sequence"/>
</dbReference>
<dbReference type="PROSITE" id="PS51186">
    <property type="entry name" value="GNAT"/>
    <property type="match status" value="1"/>
</dbReference>
<dbReference type="EMBL" id="ML977497">
    <property type="protein sequence ID" value="KAF2134679.1"/>
    <property type="molecule type" value="Genomic_DNA"/>
</dbReference>
<evidence type="ECO:0000313" key="2">
    <source>
        <dbReference type="EMBL" id="KAF2134679.1"/>
    </source>
</evidence>
<evidence type="ECO:0000313" key="3">
    <source>
        <dbReference type="Proteomes" id="UP000799771"/>
    </source>
</evidence>
<dbReference type="RefSeq" id="XP_033529066.1">
    <property type="nucleotide sequence ID" value="XM_033667130.1"/>
</dbReference>
<dbReference type="PANTHER" id="PTHR43792">
    <property type="entry name" value="GNAT FAMILY, PUTATIVE (AFU_ORTHOLOGUE AFUA_3G00765)-RELATED-RELATED"/>
    <property type="match status" value="1"/>
</dbReference>
<dbReference type="PANTHER" id="PTHR43792:SF16">
    <property type="entry name" value="N-ACETYLTRANSFERASE DOMAIN-CONTAINING PROTEIN"/>
    <property type="match status" value="1"/>
</dbReference>
<accession>A0A6A6ARW9</accession>
<dbReference type="InterPro" id="IPR016181">
    <property type="entry name" value="Acyl_CoA_acyltransferase"/>
</dbReference>
<dbReference type="GO" id="GO:0016747">
    <property type="term" value="F:acyltransferase activity, transferring groups other than amino-acyl groups"/>
    <property type="evidence" value="ECO:0007669"/>
    <property type="project" value="InterPro"/>
</dbReference>
<protein>
    <recommendedName>
        <fullName evidence="1">N-acetyltransferase domain-containing protein</fullName>
    </recommendedName>
</protein>
<proteinExistence type="predicted"/>
<feature type="domain" description="N-acetyltransferase" evidence="1">
    <location>
        <begin position="38"/>
        <end position="193"/>
    </location>
</feature>
<keyword evidence="3" id="KW-1185">Reference proteome</keyword>
<organism evidence="2 3">
    <name type="scientific">Dothidotthia symphoricarpi CBS 119687</name>
    <dbReference type="NCBI Taxonomy" id="1392245"/>
    <lineage>
        <taxon>Eukaryota</taxon>
        <taxon>Fungi</taxon>
        <taxon>Dikarya</taxon>
        <taxon>Ascomycota</taxon>
        <taxon>Pezizomycotina</taxon>
        <taxon>Dothideomycetes</taxon>
        <taxon>Pleosporomycetidae</taxon>
        <taxon>Pleosporales</taxon>
        <taxon>Dothidotthiaceae</taxon>
        <taxon>Dothidotthia</taxon>
    </lineage>
</organism>
<dbReference type="InterPro" id="IPR051531">
    <property type="entry name" value="N-acetyltransferase"/>
</dbReference>
<name>A0A6A6ARW9_9PLEO</name>
<dbReference type="OrthoDB" id="630895at2759"/>
<gene>
    <name evidence="2" type="ORF">P153DRAFT_362424</name>
</gene>
<reference evidence="2" key="1">
    <citation type="journal article" date="2020" name="Stud. Mycol.">
        <title>101 Dothideomycetes genomes: a test case for predicting lifestyles and emergence of pathogens.</title>
        <authorList>
            <person name="Haridas S."/>
            <person name="Albert R."/>
            <person name="Binder M."/>
            <person name="Bloem J."/>
            <person name="Labutti K."/>
            <person name="Salamov A."/>
            <person name="Andreopoulos B."/>
            <person name="Baker S."/>
            <person name="Barry K."/>
            <person name="Bills G."/>
            <person name="Bluhm B."/>
            <person name="Cannon C."/>
            <person name="Castanera R."/>
            <person name="Culley D."/>
            <person name="Daum C."/>
            <person name="Ezra D."/>
            <person name="Gonzalez J."/>
            <person name="Henrissat B."/>
            <person name="Kuo A."/>
            <person name="Liang C."/>
            <person name="Lipzen A."/>
            <person name="Lutzoni F."/>
            <person name="Magnuson J."/>
            <person name="Mondo S."/>
            <person name="Nolan M."/>
            <person name="Ohm R."/>
            <person name="Pangilinan J."/>
            <person name="Park H.-J."/>
            <person name="Ramirez L."/>
            <person name="Alfaro M."/>
            <person name="Sun H."/>
            <person name="Tritt A."/>
            <person name="Yoshinaga Y."/>
            <person name="Zwiers L.-H."/>
            <person name="Turgeon B."/>
            <person name="Goodwin S."/>
            <person name="Spatafora J."/>
            <person name="Crous P."/>
            <person name="Grigoriev I."/>
        </authorList>
    </citation>
    <scope>NUCLEOTIDE SEQUENCE</scope>
    <source>
        <strain evidence="2">CBS 119687</strain>
    </source>
</reference>
<dbReference type="Gene3D" id="3.40.630.30">
    <property type="match status" value="1"/>
</dbReference>
<dbReference type="AlphaFoldDB" id="A0A6A6ARW9"/>
<sequence>MPDLNLCISTPRLNVHFFDPSNDAHCDFVLELLDRPDPQVPDAAMDREGARAILKNDLEKVSKTGYGRYAISLKPSIASGDQNLDCSHDGVLVGLVSMQLNRFPGAPNIPDIGFGLLNRNYGKGYATEAAQGLLKYFEEERGQTEFAGYCQLENLKSNNVFRRLGFEERGVREVGGIVTETKLEVVVWTKNLERQLDEYGF</sequence>
<dbReference type="SUPFAM" id="SSF55729">
    <property type="entry name" value="Acyl-CoA N-acyltransferases (Nat)"/>
    <property type="match status" value="1"/>
</dbReference>